<feature type="signal peptide" evidence="1">
    <location>
        <begin position="1"/>
        <end position="21"/>
    </location>
</feature>
<dbReference type="InterPro" id="IPR035398">
    <property type="entry name" value="Bac_rhamnosid_C"/>
</dbReference>
<dbReference type="InterPro" id="IPR035396">
    <property type="entry name" value="Bac_rhamnosid6H"/>
</dbReference>
<dbReference type="Gene3D" id="2.60.420.10">
    <property type="entry name" value="Maltose phosphorylase, domain 3"/>
    <property type="match status" value="1"/>
</dbReference>
<dbReference type="Gene3D" id="2.60.120.260">
    <property type="entry name" value="Galactose-binding domain-like"/>
    <property type="match status" value="2"/>
</dbReference>
<feature type="domain" description="Alpha-L-rhamnosidase six-hairpin glycosidase" evidence="2">
    <location>
        <begin position="292"/>
        <end position="623"/>
    </location>
</feature>
<dbReference type="InterPro" id="IPR012341">
    <property type="entry name" value="6hp_glycosidase-like_sf"/>
</dbReference>
<dbReference type="PANTHER" id="PTHR34987:SF6">
    <property type="entry name" value="ALPHA-L-RHAMNOSIDASE SIX-HAIRPIN GLYCOSIDASE DOMAIN-CONTAINING PROTEIN"/>
    <property type="match status" value="1"/>
</dbReference>
<feature type="domain" description="Alpha-L-rhamnosidase C-terminal" evidence="3">
    <location>
        <begin position="627"/>
        <end position="663"/>
    </location>
</feature>
<evidence type="ECO:0000259" key="2">
    <source>
        <dbReference type="Pfam" id="PF17389"/>
    </source>
</evidence>
<dbReference type="AlphaFoldDB" id="A0AA41YE47"/>
<name>A0AA41YE47_9BACT</name>
<protein>
    <recommendedName>
        <fullName evidence="7">Alpha-rhamnosidase</fullName>
    </recommendedName>
</protein>
<dbReference type="Proteomes" id="UP001163821">
    <property type="component" value="Unassembled WGS sequence"/>
</dbReference>
<evidence type="ECO:0000256" key="1">
    <source>
        <dbReference type="SAM" id="SignalP"/>
    </source>
</evidence>
<dbReference type="GO" id="GO:0005975">
    <property type="term" value="P:carbohydrate metabolic process"/>
    <property type="evidence" value="ECO:0007669"/>
    <property type="project" value="InterPro"/>
</dbReference>
<dbReference type="InterPro" id="IPR008928">
    <property type="entry name" value="6-hairpin_glycosidase_sf"/>
</dbReference>
<dbReference type="RefSeq" id="WP_282592564.1">
    <property type="nucleotide sequence ID" value="NZ_JAPAAF010000026.1"/>
</dbReference>
<evidence type="ECO:0000259" key="3">
    <source>
        <dbReference type="Pfam" id="PF17390"/>
    </source>
</evidence>
<proteinExistence type="predicted"/>
<feature type="domain" description="Alpha-rhamnosidase-like N-terminal" evidence="4">
    <location>
        <begin position="65"/>
        <end position="269"/>
    </location>
</feature>
<reference evidence="5" key="1">
    <citation type="submission" date="2022-10" db="EMBL/GenBank/DDBJ databases">
        <title>Gaoshiqiia sediminis gen. nov., sp. nov., isolated from coastal sediment.</title>
        <authorList>
            <person name="Yu W.X."/>
            <person name="Mu D.S."/>
            <person name="Du J.Z."/>
            <person name="Liang Y.Q."/>
        </authorList>
    </citation>
    <scope>NUCLEOTIDE SEQUENCE</scope>
    <source>
        <strain evidence="5">A06</strain>
    </source>
</reference>
<feature type="chain" id="PRO_5041315250" description="Alpha-rhamnosidase" evidence="1">
    <location>
        <begin position="22"/>
        <end position="722"/>
    </location>
</feature>
<dbReference type="SUPFAM" id="SSF48208">
    <property type="entry name" value="Six-hairpin glycosidases"/>
    <property type="match status" value="1"/>
</dbReference>
<dbReference type="Pfam" id="PF17390">
    <property type="entry name" value="Bac_rhamnosid_C"/>
    <property type="match status" value="1"/>
</dbReference>
<dbReference type="Pfam" id="PF21209">
    <property type="entry name" value="Bac_rhamnosid-like_N"/>
    <property type="match status" value="1"/>
</dbReference>
<evidence type="ECO:0008006" key="7">
    <source>
        <dbReference type="Google" id="ProtNLM"/>
    </source>
</evidence>
<evidence type="ECO:0000313" key="6">
    <source>
        <dbReference type="Proteomes" id="UP001163821"/>
    </source>
</evidence>
<evidence type="ECO:0000259" key="4">
    <source>
        <dbReference type="Pfam" id="PF21209"/>
    </source>
</evidence>
<keyword evidence="6" id="KW-1185">Reference proteome</keyword>
<dbReference type="PANTHER" id="PTHR34987">
    <property type="entry name" value="C, PUTATIVE (AFU_ORTHOLOGUE AFUA_3G02880)-RELATED"/>
    <property type="match status" value="1"/>
</dbReference>
<accession>A0AA41YE47</accession>
<comment type="caution">
    <text evidence="5">The sequence shown here is derived from an EMBL/GenBank/DDBJ whole genome shotgun (WGS) entry which is preliminary data.</text>
</comment>
<dbReference type="EMBL" id="JAPAAF010000026">
    <property type="protein sequence ID" value="MCW0483972.1"/>
    <property type="molecule type" value="Genomic_DNA"/>
</dbReference>
<gene>
    <name evidence="5" type="ORF">N2K84_14610</name>
</gene>
<sequence>MKRVKLIFLLVIIYSSFSSSAQTWVWFPGDYENWLGNQMNNRRTERGIDVPVQWKLDNHEPLMIFTKEVNLEKPEEIEVYAEGEYVIRAGWRLRVNGNKNRPTRITLPVGKNVIEIKVVNYATVPAIYVKGNTIKTDTSWMASPLENQRITVNMKHPDSPSGYYMNAGSGNLNDPNVKPSKFKLPTTPMGYVELKEMAGGKLYDFGKETFGFVKFHNLIGTGKIKLQYGETAEEALDSEHCETFRTYDVPKGKADYIVAHSNSLRYVFIVAENAQFDDVSLLYEYSPVEYRASFKCNDDELNKIWEVGRYTLQLTTREVFIDGIKRDRWAWSGDALQSYLMNYYMFFDKETTKRTMYTLRGNDPVICHLNNILDYSFYWFIGVYDYYLYTGDKHFLRQIYPKMESLMDFILERRNERGLVEGLKGDWVYIDWFDHDVDITGEVSFEQIVFCKSLETMATCADILGIDREAEKYEKLVNDVKSKLGDFWDEEKHAIVFNRKNGENSEQITKHANMFAVFYDYVSEKQKEQIKNAVILNPKIPAISTPYMRFYELEAMCSLGEQDYVLNEMKDYWGGMLKLGATSFWEKYNPEQTGLEHYTMYGRPYGKSLCHAWGASPVYLLGKYFVGVKPTKPGYEEFEIRPVLGGLEWFESRVPTPNGNIDVYAAKKEIRVTATEGEGYIIFNSTSLPKVNIGKIEKIGEHEFKVKIIGDGLEVKIEYETI</sequence>
<keyword evidence="1" id="KW-0732">Signal</keyword>
<evidence type="ECO:0000313" key="5">
    <source>
        <dbReference type="EMBL" id="MCW0483972.1"/>
    </source>
</evidence>
<dbReference type="InterPro" id="IPR048932">
    <property type="entry name" value="Rhamnosid-like_N_bacteroidetes"/>
</dbReference>
<dbReference type="Pfam" id="PF17389">
    <property type="entry name" value="Bac_rhamnosid6H"/>
    <property type="match status" value="1"/>
</dbReference>
<organism evidence="5 6">
    <name type="scientific">Gaoshiqia sediminis</name>
    <dbReference type="NCBI Taxonomy" id="2986998"/>
    <lineage>
        <taxon>Bacteria</taxon>
        <taxon>Pseudomonadati</taxon>
        <taxon>Bacteroidota</taxon>
        <taxon>Bacteroidia</taxon>
        <taxon>Marinilabiliales</taxon>
        <taxon>Prolixibacteraceae</taxon>
        <taxon>Gaoshiqia</taxon>
    </lineage>
</organism>
<dbReference type="Gene3D" id="1.50.10.10">
    <property type="match status" value="1"/>
</dbReference>